<dbReference type="AlphaFoldDB" id="A0A4V2RNA6"/>
<reference evidence="1 2" key="1">
    <citation type="submission" date="2019-03" db="EMBL/GenBank/DDBJ databases">
        <title>Genomic Encyclopedia of Archaeal and Bacterial Type Strains, Phase II (KMG-II): from individual species to whole genera.</title>
        <authorList>
            <person name="Goeker M."/>
        </authorList>
    </citation>
    <scope>NUCLEOTIDE SEQUENCE [LARGE SCALE GENOMIC DNA]</scope>
    <source>
        <strain evidence="1 2">RL-C</strain>
    </source>
</reference>
<keyword evidence="2" id="KW-1185">Reference proteome</keyword>
<protein>
    <submittedName>
        <fullName evidence="1">Uncharacterized protein</fullName>
    </submittedName>
</protein>
<gene>
    <name evidence="1" type="ORF">CLV25_11735</name>
</gene>
<evidence type="ECO:0000313" key="1">
    <source>
        <dbReference type="EMBL" id="TCN62900.1"/>
    </source>
</evidence>
<proteinExistence type="predicted"/>
<dbReference type="EMBL" id="SLWB01000017">
    <property type="protein sequence ID" value="TCN62900.1"/>
    <property type="molecule type" value="Genomic_DNA"/>
</dbReference>
<comment type="caution">
    <text evidence="1">The sequence shown here is derived from an EMBL/GenBank/DDBJ whole genome shotgun (WGS) entry which is preliminary data.</text>
</comment>
<evidence type="ECO:0000313" key="2">
    <source>
        <dbReference type="Proteomes" id="UP000294830"/>
    </source>
</evidence>
<sequence>MVTCGNVKTTWKVQVFYRLSPESYELHVSGRSSDLFNLTTAFPFRWSE</sequence>
<accession>A0A4V2RNA6</accession>
<organism evidence="1 2">
    <name type="scientific">Acetobacteroides hydrogenigenes</name>
    <dbReference type="NCBI Taxonomy" id="979970"/>
    <lineage>
        <taxon>Bacteria</taxon>
        <taxon>Pseudomonadati</taxon>
        <taxon>Bacteroidota</taxon>
        <taxon>Bacteroidia</taxon>
        <taxon>Bacteroidales</taxon>
        <taxon>Rikenellaceae</taxon>
        <taxon>Acetobacteroides</taxon>
    </lineage>
</organism>
<name>A0A4V2RNA6_9BACT</name>
<dbReference type="Proteomes" id="UP000294830">
    <property type="component" value="Unassembled WGS sequence"/>
</dbReference>